<evidence type="ECO:0000259" key="10">
    <source>
        <dbReference type="Pfam" id="PF12323"/>
    </source>
</evidence>
<evidence type="ECO:0000256" key="5">
    <source>
        <dbReference type="ARBA" id="ARBA00022833"/>
    </source>
</evidence>
<proteinExistence type="inferred from homology"/>
<keyword evidence="12" id="KW-1185">Reference proteome</keyword>
<dbReference type="NCBIfam" id="TIGR01766">
    <property type="entry name" value="IS200/IS605 family accessory protein TnpB-like domain"/>
    <property type="match status" value="1"/>
</dbReference>
<comment type="similarity">
    <text evidence="1">In the C-terminal section; belongs to the transposase 35 family.</text>
</comment>
<keyword evidence="4" id="KW-0479">Metal-binding</keyword>
<dbReference type="RefSeq" id="WP_141508664.1">
    <property type="nucleotide sequence ID" value="NZ_LYXE01000027.1"/>
</dbReference>
<evidence type="ECO:0000256" key="3">
    <source>
        <dbReference type="ARBA" id="ARBA00022578"/>
    </source>
</evidence>
<keyword evidence="5" id="KW-0862">Zinc</keyword>
<protein>
    <recommendedName>
        <fullName evidence="13">Transposase</fullName>
    </recommendedName>
</protein>
<comment type="similarity">
    <text evidence="2">In the N-terminal section; belongs to the transposase 2 family.</text>
</comment>
<dbReference type="GO" id="GO:0003677">
    <property type="term" value="F:DNA binding"/>
    <property type="evidence" value="ECO:0007669"/>
    <property type="project" value="UniProtKB-KW"/>
</dbReference>
<evidence type="ECO:0000256" key="7">
    <source>
        <dbReference type="ARBA" id="ARBA00023172"/>
    </source>
</evidence>
<evidence type="ECO:0000256" key="1">
    <source>
        <dbReference type="ARBA" id="ARBA00008761"/>
    </source>
</evidence>
<evidence type="ECO:0000259" key="9">
    <source>
        <dbReference type="Pfam" id="PF07282"/>
    </source>
</evidence>
<dbReference type="InterPro" id="IPR021027">
    <property type="entry name" value="Transposase_put_HTH"/>
</dbReference>
<keyword evidence="6" id="KW-0238">DNA-binding</keyword>
<keyword evidence="7" id="KW-0233">DNA recombination</keyword>
<dbReference type="OrthoDB" id="9790532at2"/>
<dbReference type="PANTHER" id="PTHR30405">
    <property type="entry name" value="TRANSPOSASE"/>
    <property type="match status" value="1"/>
</dbReference>
<evidence type="ECO:0000256" key="4">
    <source>
        <dbReference type="ARBA" id="ARBA00022723"/>
    </source>
</evidence>
<keyword evidence="3" id="KW-0815">Transposition</keyword>
<evidence type="ECO:0000256" key="6">
    <source>
        <dbReference type="ARBA" id="ARBA00023125"/>
    </source>
</evidence>
<dbReference type="GO" id="GO:0006310">
    <property type="term" value="P:DNA recombination"/>
    <property type="evidence" value="ECO:0007669"/>
    <property type="project" value="UniProtKB-KW"/>
</dbReference>
<evidence type="ECO:0000313" key="12">
    <source>
        <dbReference type="Proteomes" id="UP000220922"/>
    </source>
</evidence>
<dbReference type="InterPro" id="IPR051399">
    <property type="entry name" value="RNA-guided_DNA_endo/Transpos"/>
</dbReference>
<dbReference type="NCBIfam" id="NF040570">
    <property type="entry name" value="guided_TnpB"/>
    <property type="match status" value="1"/>
</dbReference>
<dbReference type="EMBL" id="LYXE01000027">
    <property type="protein sequence ID" value="PDW00816.1"/>
    <property type="molecule type" value="Genomic_DNA"/>
</dbReference>
<reference evidence="11 12" key="1">
    <citation type="submission" date="2016-05" db="EMBL/GenBank/DDBJ databases">
        <authorList>
            <person name="Lavstsen T."/>
            <person name="Jespersen J.S."/>
        </authorList>
    </citation>
    <scope>NUCLEOTIDE SEQUENCE [LARGE SCALE GENOMIC DNA]</scope>
    <source>
        <strain evidence="11 12">B7-9</strain>
    </source>
</reference>
<dbReference type="GO" id="GO:0046872">
    <property type="term" value="F:metal ion binding"/>
    <property type="evidence" value="ECO:0007669"/>
    <property type="project" value="UniProtKB-KW"/>
</dbReference>
<dbReference type="InterPro" id="IPR001959">
    <property type="entry name" value="Transposase"/>
</dbReference>
<feature type="domain" description="Cas12f1-like TNB" evidence="9">
    <location>
        <begin position="291"/>
        <end position="358"/>
    </location>
</feature>
<evidence type="ECO:0000313" key="11">
    <source>
        <dbReference type="EMBL" id="PDW00816.1"/>
    </source>
</evidence>
<feature type="domain" description="Transposase putative helix-turn-helix" evidence="10">
    <location>
        <begin position="3"/>
        <end position="45"/>
    </location>
</feature>
<dbReference type="Proteomes" id="UP000220922">
    <property type="component" value="Unassembled WGS sequence"/>
</dbReference>
<organism evidence="11 12">
    <name type="scientific">Candidatus Chloroploca asiatica</name>
    <dbReference type="NCBI Taxonomy" id="1506545"/>
    <lineage>
        <taxon>Bacteria</taxon>
        <taxon>Bacillati</taxon>
        <taxon>Chloroflexota</taxon>
        <taxon>Chloroflexia</taxon>
        <taxon>Chloroflexales</taxon>
        <taxon>Chloroflexineae</taxon>
        <taxon>Oscillochloridaceae</taxon>
        <taxon>Candidatus Chloroploca</taxon>
    </lineage>
</organism>
<dbReference type="Pfam" id="PF12323">
    <property type="entry name" value="HTH_OrfB_IS605"/>
    <property type="match status" value="1"/>
</dbReference>
<dbReference type="GO" id="GO:0032196">
    <property type="term" value="P:transposition"/>
    <property type="evidence" value="ECO:0007669"/>
    <property type="project" value="UniProtKB-KW"/>
</dbReference>
<evidence type="ECO:0000256" key="2">
    <source>
        <dbReference type="ARBA" id="ARBA00011044"/>
    </source>
</evidence>
<dbReference type="Pfam" id="PF01385">
    <property type="entry name" value="OrfB_IS605"/>
    <property type="match status" value="1"/>
</dbReference>
<evidence type="ECO:0000259" key="8">
    <source>
        <dbReference type="Pfam" id="PF01385"/>
    </source>
</evidence>
<accession>A0A2H3KYW7</accession>
<feature type="non-terminal residue" evidence="11">
    <location>
        <position position="390"/>
    </location>
</feature>
<dbReference type="Pfam" id="PF07282">
    <property type="entry name" value="Cas12f1-like_TNB"/>
    <property type="match status" value="1"/>
</dbReference>
<gene>
    <name evidence="11" type="ORF">A9Q02_22875</name>
</gene>
<comment type="caution">
    <text evidence="11">The sequence shown here is derived from an EMBL/GenBank/DDBJ whole genome shotgun (WGS) entry which is preliminary data.</text>
</comment>
<dbReference type="AlphaFoldDB" id="A0A2H3KYW7"/>
<feature type="domain" description="Probable transposase IS891/IS1136/IS1341" evidence="8">
    <location>
        <begin position="166"/>
        <end position="278"/>
    </location>
</feature>
<dbReference type="InterPro" id="IPR010095">
    <property type="entry name" value="Cas12f1-like_TNB"/>
</dbReference>
<name>A0A2H3KYW7_9CHLR</name>
<sequence>MERKAFRYRLYPSRAQERLLDATLETCRRFYNDCLAERKQAWEDEQRTVGKVEQLRQVKERKATNPWAKDVHSHVLQIVVDDLDKAFQAFFRRLKAGEEPGYPRFKGRHRWRSFGFKEYGNGFRLDGRRLKLSGIGRIAVRWHRPIEGQIKTLRISKQAGKWFASFSCVVDEPTPLPATGQDVGIDVGLASLMTTSAGEQVAHPRFYRKAQRKLRVCQRRIARRKKGGKNRRKAVVMLQRQHERISNQRKDYLNKLAHDLIARHDRIALEDLTITRMVHGNLAKSILDAGWGYLVQRLTHKAASAGRVVVLVDPRQTSKRCSSGCGHVFETLSLADRWVDCPRCGLSLDRDHNAAINILNRGGQLRWSLSSPEGGLGQEAARLEPLRSVT</sequence>
<evidence type="ECO:0008006" key="13">
    <source>
        <dbReference type="Google" id="ProtNLM"/>
    </source>
</evidence>
<dbReference type="PANTHER" id="PTHR30405:SF11">
    <property type="entry name" value="RNA-GUIDED DNA ENDONUCLEASE RV2885C-RELATED"/>
    <property type="match status" value="1"/>
</dbReference>